<evidence type="ECO:0000313" key="1">
    <source>
        <dbReference type="EMBL" id="OMJ79199.1"/>
    </source>
</evidence>
<reference evidence="1 2" key="1">
    <citation type="submission" date="2016-11" db="EMBL/GenBank/DDBJ databases">
        <title>The macronuclear genome of Stentor coeruleus: a giant cell with tiny introns.</title>
        <authorList>
            <person name="Slabodnick M."/>
            <person name="Ruby J.G."/>
            <person name="Reiff S.B."/>
            <person name="Swart E.C."/>
            <person name="Gosai S."/>
            <person name="Prabakaran S."/>
            <person name="Witkowska E."/>
            <person name="Larue G.E."/>
            <person name="Fisher S."/>
            <person name="Freeman R.M."/>
            <person name="Gunawardena J."/>
            <person name="Chu W."/>
            <person name="Stover N.A."/>
            <person name="Gregory B.D."/>
            <person name="Nowacki M."/>
            <person name="Derisi J."/>
            <person name="Roy S.W."/>
            <person name="Marshall W.F."/>
            <person name="Sood P."/>
        </authorList>
    </citation>
    <scope>NUCLEOTIDE SEQUENCE [LARGE SCALE GENOMIC DNA]</scope>
    <source>
        <strain evidence="1">WM001</strain>
    </source>
</reference>
<keyword evidence="2" id="KW-1185">Reference proteome</keyword>
<accession>A0A1R2BQU2</accession>
<gene>
    <name evidence="1" type="ORF">SteCoe_20851</name>
</gene>
<dbReference type="Proteomes" id="UP000187209">
    <property type="component" value="Unassembled WGS sequence"/>
</dbReference>
<dbReference type="AlphaFoldDB" id="A0A1R2BQU2"/>
<organism evidence="1 2">
    <name type="scientific">Stentor coeruleus</name>
    <dbReference type="NCBI Taxonomy" id="5963"/>
    <lineage>
        <taxon>Eukaryota</taxon>
        <taxon>Sar</taxon>
        <taxon>Alveolata</taxon>
        <taxon>Ciliophora</taxon>
        <taxon>Postciliodesmatophora</taxon>
        <taxon>Heterotrichea</taxon>
        <taxon>Heterotrichida</taxon>
        <taxon>Stentoridae</taxon>
        <taxon>Stentor</taxon>
    </lineage>
</organism>
<dbReference type="EMBL" id="MPUH01000483">
    <property type="protein sequence ID" value="OMJ79199.1"/>
    <property type="molecule type" value="Genomic_DNA"/>
</dbReference>
<sequence length="267" mass="30909">MSKSQTTDINALLPSLTLKPSTYSKTITPCYNTTDSIYETEHKNFLSRLKTPDDHPKPIKLRIPCTPSIQFPNPHEKMYGKEDIFLNPTALYLSRKPLSFHRNGRASSQLAERTVSFTPSLDDTRKKFRKKRNYRKSVNLSLDSRLIEEISKANSCGSKKILREEALKRIEEACRDMEEFRNVSPQVNKAKKILDMYMKNFNWTSNVLKDFSGQKSDVLRQLYLICDNSRNEAIKDMANTASEIKRGAMDPALRHRKRKLLQFINIS</sequence>
<name>A0A1R2BQU2_9CILI</name>
<protein>
    <submittedName>
        <fullName evidence="1">Uncharacterized protein</fullName>
    </submittedName>
</protein>
<proteinExistence type="predicted"/>
<comment type="caution">
    <text evidence="1">The sequence shown here is derived from an EMBL/GenBank/DDBJ whole genome shotgun (WGS) entry which is preliminary data.</text>
</comment>
<evidence type="ECO:0000313" key="2">
    <source>
        <dbReference type="Proteomes" id="UP000187209"/>
    </source>
</evidence>